<organism evidence="5 6">
    <name type="scientific">Arenicella xantha</name>
    <dbReference type="NCBI Taxonomy" id="644221"/>
    <lineage>
        <taxon>Bacteria</taxon>
        <taxon>Pseudomonadati</taxon>
        <taxon>Pseudomonadota</taxon>
        <taxon>Gammaproteobacteria</taxon>
        <taxon>Arenicellales</taxon>
        <taxon>Arenicellaceae</taxon>
        <taxon>Arenicella</taxon>
    </lineage>
</organism>
<dbReference type="InterPro" id="IPR001789">
    <property type="entry name" value="Sig_transdc_resp-reg_receiver"/>
</dbReference>
<dbReference type="OrthoDB" id="197861at2"/>
<evidence type="ECO:0000313" key="6">
    <source>
        <dbReference type="Proteomes" id="UP000253083"/>
    </source>
</evidence>
<dbReference type="GO" id="GO:0000160">
    <property type="term" value="P:phosphorelay signal transduction system"/>
    <property type="evidence" value="ECO:0007669"/>
    <property type="project" value="InterPro"/>
</dbReference>
<gene>
    <name evidence="5" type="ORF">DFR28_102880</name>
</gene>
<evidence type="ECO:0000256" key="3">
    <source>
        <dbReference type="SAM" id="MobiDB-lite"/>
    </source>
</evidence>
<sequence>MLNSPRKYTVLFVDDEPRITSALKAIFRREYAVLTANSGAQALQIMDSNTVDVLVSDQRMPNMLGHQLLAKASKRHPQTMRILLTGFMDKQAIVDSINDGEVYRFINKPWKNDAMREVIAEAALASEVDVASTPSETENSSALTSPTSADTVRRIRDQALLMMEQKQEIRHQIRRFCSDHDIMIYGTQSIQQAVAAATSRDAIGVAVIELSDNTAAALQTISLLKQARPELITIALTEDYDAATAVDLINHGQVFKYLAKPLDIGRFQSAIENAFTRHRFLKTQPVAKQRYRVQKPTGRLASGLQELVNKFLTTAH</sequence>
<dbReference type="Gene3D" id="3.40.50.2300">
    <property type="match status" value="2"/>
</dbReference>
<evidence type="ECO:0000256" key="2">
    <source>
        <dbReference type="PROSITE-ProRule" id="PRU00169"/>
    </source>
</evidence>
<dbReference type="Proteomes" id="UP000253083">
    <property type="component" value="Unassembled WGS sequence"/>
</dbReference>
<keyword evidence="6" id="KW-1185">Reference proteome</keyword>
<dbReference type="SUPFAM" id="SSF52172">
    <property type="entry name" value="CheY-like"/>
    <property type="match status" value="2"/>
</dbReference>
<accession>A0A395JL10</accession>
<feature type="domain" description="Response regulatory" evidence="4">
    <location>
        <begin position="9"/>
        <end position="123"/>
    </location>
</feature>
<evidence type="ECO:0000259" key="4">
    <source>
        <dbReference type="PROSITE" id="PS50110"/>
    </source>
</evidence>
<feature type="compositionally biased region" description="Polar residues" evidence="3">
    <location>
        <begin position="132"/>
        <end position="149"/>
    </location>
</feature>
<reference evidence="5 6" key="1">
    <citation type="submission" date="2018-06" db="EMBL/GenBank/DDBJ databases">
        <title>Genomic Encyclopedia of Type Strains, Phase IV (KMG-IV): sequencing the most valuable type-strain genomes for metagenomic binning, comparative biology and taxonomic classification.</title>
        <authorList>
            <person name="Goeker M."/>
        </authorList>
    </citation>
    <scope>NUCLEOTIDE SEQUENCE [LARGE SCALE GENOMIC DNA]</scope>
    <source>
        <strain evidence="5 6">DSM 24032</strain>
    </source>
</reference>
<proteinExistence type="predicted"/>
<dbReference type="SMART" id="SM00448">
    <property type="entry name" value="REC"/>
    <property type="match status" value="1"/>
</dbReference>
<dbReference type="CDD" id="cd17569">
    <property type="entry name" value="REC_HupR-like"/>
    <property type="match status" value="1"/>
</dbReference>
<feature type="modified residue" description="4-aspartylphosphate" evidence="2">
    <location>
        <position position="57"/>
    </location>
</feature>
<dbReference type="PROSITE" id="PS50110">
    <property type="entry name" value="RESPONSE_REGULATORY"/>
    <property type="match status" value="2"/>
</dbReference>
<evidence type="ECO:0000256" key="1">
    <source>
        <dbReference type="ARBA" id="ARBA00022553"/>
    </source>
</evidence>
<dbReference type="EMBL" id="QNRT01000002">
    <property type="protein sequence ID" value="RBP51452.1"/>
    <property type="molecule type" value="Genomic_DNA"/>
</dbReference>
<evidence type="ECO:0000313" key="5">
    <source>
        <dbReference type="EMBL" id="RBP51452.1"/>
    </source>
</evidence>
<dbReference type="RefSeq" id="WP_113954219.1">
    <property type="nucleotide sequence ID" value="NZ_QNRT01000002.1"/>
</dbReference>
<comment type="caution">
    <text evidence="2">Lacks conserved residue(s) required for the propagation of feature annotation.</text>
</comment>
<comment type="caution">
    <text evidence="5">The sequence shown here is derived from an EMBL/GenBank/DDBJ whole genome shotgun (WGS) entry which is preliminary data.</text>
</comment>
<dbReference type="PANTHER" id="PTHR44591">
    <property type="entry name" value="STRESS RESPONSE REGULATOR PROTEIN 1"/>
    <property type="match status" value="1"/>
</dbReference>
<dbReference type="InParanoid" id="A0A395JL10"/>
<dbReference type="PANTHER" id="PTHR44591:SF19">
    <property type="entry name" value="TWO-COMPONENT RESPONSE REGULATOR-RELATED"/>
    <property type="match status" value="1"/>
</dbReference>
<dbReference type="Pfam" id="PF00072">
    <property type="entry name" value="Response_reg"/>
    <property type="match status" value="1"/>
</dbReference>
<keyword evidence="1 2" id="KW-0597">Phosphoprotein</keyword>
<dbReference type="InterPro" id="IPR050595">
    <property type="entry name" value="Bact_response_regulator"/>
</dbReference>
<protein>
    <submittedName>
        <fullName evidence="5">Response regulator receiver domain-containing protein</fullName>
    </submittedName>
</protein>
<dbReference type="AlphaFoldDB" id="A0A395JL10"/>
<feature type="domain" description="Response regulatory" evidence="4">
    <location>
        <begin position="159"/>
        <end position="275"/>
    </location>
</feature>
<name>A0A395JL10_9GAMM</name>
<feature type="region of interest" description="Disordered" evidence="3">
    <location>
        <begin position="129"/>
        <end position="149"/>
    </location>
</feature>
<dbReference type="InterPro" id="IPR011006">
    <property type="entry name" value="CheY-like_superfamily"/>
</dbReference>